<gene>
    <name evidence="2" type="ORF">KUTeg_005825</name>
</gene>
<dbReference type="Gene3D" id="2.70.170.10">
    <property type="entry name" value="Neurotransmitter-gated ion-channel ligand-binding domain"/>
    <property type="match status" value="1"/>
</dbReference>
<protein>
    <recommendedName>
        <fullName evidence="1">Neurotransmitter-gated ion-channel ligand-binding domain-containing protein</fullName>
    </recommendedName>
</protein>
<evidence type="ECO:0000313" key="3">
    <source>
        <dbReference type="Proteomes" id="UP001217089"/>
    </source>
</evidence>
<dbReference type="InterPro" id="IPR006202">
    <property type="entry name" value="Neur_chan_lig-bd"/>
</dbReference>
<dbReference type="EMBL" id="JARBDR010000296">
    <property type="protein sequence ID" value="KAJ8316631.1"/>
    <property type="molecule type" value="Genomic_DNA"/>
</dbReference>
<evidence type="ECO:0000259" key="1">
    <source>
        <dbReference type="Pfam" id="PF02931"/>
    </source>
</evidence>
<dbReference type="Proteomes" id="UP001217089">
    <property type="component" value="Unassembled WGS sequence"/>
</dbReference>
<evidence type="ECO:0000313" key="2">
    <source>
        <dbReference type="EMBL" id="KAJ8316631.1"/>
    </source>
</evidence>
<name>A0ABQ9FKE6_TEGGR</name>
<dbReference type="SUPFAM" id="SSF63712">
    <property type="entry name" value="Nicotinic receptor ligand binding domain-like"/>
    <property type="match status" value="1"/>
</dbReference>
<dbReference type="Pfam" id="PF02931">
    <property type="entry name" value="Neur_chan_LBD"/>
    <property type="match status" value="1"/>
</dbReference>
<feature type="domain" description="Neurotransmitter-gated ion-channel ligand-binding" evidence="1">
    <location>
        <begin position="1"/>
        <end position="83"/>
    </location>
</feature>
<comment type="caution">
    <text evidence="2">The sequence shown here is derived from an EMBL/GenBank/DDBJ whole genome shotgun (WGS) entry which is preliminary data.</text>
</comment>
<proteinExistence type="predicted"/>
<accession>A0ABQ9FKE6</accession>
<organism evidence="2 3">
    <name type="scientific">Tegillarca granosa</name>
    <name type="common">Malaysian cockle</name>
    <name type="synonym">Anadara granosa</name>
    <dbReference type="NCBI Taxonomy" id="220873"/>
    <lineage>
        <taxon>Eukaryota</taxon>
        <taxon>Metazoa</taxon>
        <taxon>Spiralia</taxon>
        <taxon>Lophotrochozoa</taxon>
        <taxon>Mollusca</taxon>
        <taxon>Bivalvia</taxon>
        <taxon>Autobranchia</taxon>
        <taxon>Pteriomorphia</taxon>
        <taxon>Arcoida</taxon>
        <taxon>Arcoidea</taxon>
        <taxon>Arcidae</taxon>
        <taxon>Tegillarca</taxon>
    </lineage>
</organism>
<sequence>MSVFIRQRWIDSRLAYNNTNLGIKSLELDTRVIKDIWVPDLFVVNEKKATFHDITVPNKLMHIYPDGLVVYSMRVTGRYSCRMLLP</sequence>
<reference evidence="2 3" key="1">
    <citation type="submission" date="2022-12" db="EMBL/GenBank/DDBJ databases">
        <title>Chromosome-level genome of Tegillarca granosa.</title>
        <authorList>
            <person name="Kim J."/>
        </authorList>
    </citation>
    <scope>NUCLEOTIDE SEQUENCE [LARGE SCALE GENOMIC DNA]</scope>
    <source>
        <strain evidence="2">Teg-2019</strain>
        <tissue evidence="2">Adductor muscle</tissue>
    </source>
</reference>
<keyword evidence="3" id="KW-1185">Reference proteome</keyword>
<dbReference type="InterPro" id="IPR036734">
    <property type="entry name" value="Neur_chan_lig-bd_sf"/>
</dbReference>